<gene>
    <name evidence="2" type="ORF">AAJ76_4100017087</name>
</gene>
<dbReference type="InterPro" id="IPR001623">
    <property type="entry name" value="DnaJ_domain"/>
</dbReference>
<dbReference type="VEuPathDB" id="MicrosporidiaDB:NCER_102171"/>
<dbReference type="PRINTS" id="PR00625">
    <property type="entry name" value="JDOMAIN"/>
</dbReference>
<proteinExistence type="predicted"/>
<dbReference type="GO" id="GO:0005737">
    <property type="term" value="C:cytoplasm"/>
    <property type="evidence" value="ECO:0007669"/>
    <property type="project" value="TreeGrafter"/>
</dbReference>
<organism evidence="2 3">
    <name type="scientific">Vairimorpha ceranae</name>
    <dbReference type="NCBI Taxonomy" id="40302"/>
    <lineage>
        <taxon>Eukaryota</taxon>
        <taxon>Fungi</taxon>
        <taxon>Fungi incertae sedis</taxon>
        <taxon>Microsporidia</taxon>
        <taxon>Nosematidae</taxon>
        <taxon>Vairimorpha</taxon>
    </lineage>
</organism>
<dbReference type="InterPro" id="IPR036869">
    <property type="entry name" value="J_dom_sf"/>
</dbReference>
<protein>
    <recommendedName>
        <fullName evidence="1">J domain-containing protein</fullName>
    </recommendedName>
</protein>
<dbReference type="OMA" id="KMHPDRP"/>
<evidence type="ECO:0000313" key="2">
    <source>
        <dbReference type="EMBL" id="KKO74871.1"/>
    </source>
</evidence>
<dbReference type="GeneID" id="36320527"/>
<dbReference type="InterPro" id="IPR056453">
    <property type="entry name" value="HTH_DNAJC9"/>
</dbReference>
<dbReference type="GO" id="GO:0031072">
    <property type="term" value="F:heat shock protein binding"/>
    <property type="evidence" value="ECO:0007669"/>
    <property type="project" value="TreeGrafter"/>
</dbReference>
<reference evidence="2 3" key="1">
    <citation type="journal article" date="2015" name="Environ. Microbiol.">
        <title>Genome analyses suggest the presence of polyploidy and recent human-driven expansions in eight global populations of the honeybee pathogen Nosema ceranae.</title>
        <authorList>
            <person name="Pelin A."/>
            <person name="Selman M."/>
            <person name="Aris-Brosou S."/>
            <person name="Farinelli L."/>
            <person name="Corradi N."/>
        </authorList>
    </citation>
    <scope>NUCLEOTIDE SEQUENCE [LARGE SCALE GENOMIC DNA]</scope>
    <source>
        <strain evidence="2 3">PA08 1199</strain>
    </source>
</reference>
<dbReference type="Pfam" id="PF00226">
    <property type="entry name" value="DnaJ"/>
    <property type="match status" value="1"/>
</dbReference>
<dbReference type="InterPro" id="IPR052594">
    <property type="entry name" value="J_domain-containing_protein"/>
</dbReference>
<dbReference type="OrthoDB" id="442087at2759"/>
<dbReference type="VEuPathDB" id="MicrosporidiaDB:AAJ76_4100017087"/>
<dbReference type="PROSITE" id="PS50076">
    <property type="entry name" value="DNAJ_2"/>
    <property type="match status" value="1"/>
</dbReference>
<dbReference type="EMBL" id="JPQZ01000041">
    <property type="protein sequence ID" value="KKO74871.1"/>
    <property type="molecule type" value="Genomic_DNA"/>
</dbReference>
<dbReference type="AlphaFoldDB" id="A0A0F9WBH7"/>
<name>A0A0F9WBH7_9MICR</name>
<evidence type="ECO:0000313" key="3">
    <source>
        <dbReference type="Proteomes" id="UP000034350"/>
    </source>
</evidence>
<dbReference type="SUPFAM" id="SSF46565">
    <property type="entry name" value="Chaperone J-domain"/>
    <property type="match status" value="1"/>
</dbReference>
<dbReference type="SMART" id="SM00271">
    <property type="entry name" value="DnaJ"/>
    <property type="match status" value="1"/>
</dbReference>
<dbReference type="CDD" id="cd06257">
    <property type="entry name" value="DnaJ"/>
    <property type="match status" value="1"/>
</dbReference>
<sequence>MKRLDPYKILQVTRKSKPEEIITSFKKLRYKYHPDRPKGNRELYDQVIEAFESIKNNSHEYMNVNEFIERYKGSDEEYNDIIKAYEKYKGDMRKIMDSLICTNEEDEEKIRDILTEEIKAGKIKKYEKFDKKMRKRKNESKKAEELAKKMGIDLSLSLEDLLNRQDSRQETLIKRLESKYGDVKRLKK</sequence>
<dbReference type="Gene3D" id="1.10.287.110">
    <property type="entry name" value="DnaJ domain"/>
    <property type="match status" value="1"/>
</dbReference>
<dbReference type="Pfam" id="PF23302">
    <property type="entry name" value="HTH_DNAJC9"/>
    <property type="match status" value="1"/>
</dbReference>
<dbReference type="VEuPathDB" id="MicrosporidiaDB:G9O61_00g007240"/>
<dbReference type="Proteomes" id="UP000034350">
    <property type="component" value="Unassembled WGS sequence"/>
</dbReference>
<comment type="caution">
    <text evidence="2">The sequence shown here is derived from an EMBL/GenBank/DDBJ whole genome shotgun (WGS) entry which is preliminary data.</text>
</comment>
<dbReference type="GO" id="GO:0005634">
    <property type="term" value="C:nucleus"/>
    <property type="evidence" value="ECO:0007669"/>
    <property type="project" value="TreeGrafter"/>
</dbReference>
<evidence type="ECO:0000259" key="1">
    <source>
        <dbReference type="PROSITE" id="PS50076"/>
    </source>
</evidence>
<accession>A0A0F9WBH7</accession>
<keyword evidence="3" id="KW-1185">Reference proteome</keyword>
<feature type="domain" description="J" evidence="1">
    <location>
        <begin position="5"/>
        <end position="72"/>
    </location>
</feature>
<dbReference type="PANTHER" id="PTHR44144">
    <property type="entry name" value="DNAJ HOMOLOG SUBFAMILY C MEMBER 9"/>
    <property type="match status" value="1"/>
</dbReference>
<dbReference type="PANTHER" id="PTHR44144:SF1">
    <property type="entry name" value="DNAJ HOMOLOG SUBFAMILY C MEMBER 9"/>
    <property type="match status" value="1"/>
</dbReference>
<dbReference type="RefSeq" id="XP_024330613.1">
    <property type="nucleotide sequence ID" value="XM_024475581.1"/>
</dbReference>